<dbReference type="Gene3D" id="3.40.50.12780">
    <property type="entry name" value="N-terminal domain of ligase-like"/>
    <property type="match status" value="1"/>
</dbReference>
<protein>
    <submittedName>
        <fullName evidence="4">Fatty-acyl-CoA synthase</fullName>
        <ecNumber evidence="4">6.2.1.-</ecNumber>
    </submittedName>
</protein>
<keyword evidence="5" id="KW-1185">Reference proteome</keyword>
<dbReference type="InterPro" id="IPR050237">
    <property type="entry name" value="ATP-dep_AMP-bd_enzyme"/>
</dbReference>
<dbReference type="RefSeq" id="WP_306997356.1">
    <property type="nucleotide sequence ID" value="NZ_JAUSUT010000001.1"/>
</dbReference>
<feature type="domain" description="AMP-dependent synthetase/ligase" evidence="2">
    <location>
        <begin position="16"/>
        <end position="386"/>
    </location>
</feature>
<dbReference type="EMBL" id="JAUSUT010000001">
    <property type="protein sequence ID" value="MDQ0382295.1"/>
    <property type="molecule type" value="Genomic_DNA"/>
</dbReference>
<comment type="caution">
    <text evidence="4">The sequence shown here is derived from an EMBL/GenBank/DDBJ whole genome shotgun (WGS) entry which is preliminary data.</text>
</comment>
<dbReference type="GO" id="GO:0016874">
    <property type="term" value="F:ligase activity"/>
    <property type="evidence" value="ECO:0007669"/>
    <property type="project" value="UniProtKB-KW"/>
</dbReference>
<dbReference type="InterPro" id="IPR045851">
    <property type="entry name" value="AMP-bd_C_sf"/>
</dbReference>
<dbReference type="PANTHER" id="PTHR43767:SF11">
    <property type="entry name" value="MEDIUM-CHAIN-FATTY-ACID--COA LIGASE"/>
    <property type="match status" value="1"/>
</dbReference>
<dbReference type="Pfam" id="PF13193">
    <property type="entry name" value="AMP-binding_C"/>
    <property type="match status" value="1"/>
</dbReference>
<feature type="domain" description="AMP-binding enzyme C-terminal" evidence="3">
    <location>
        <begin position="435"/>
        <end position="509"/>
    </location>
</feature>
<dbReference type="EC" id="6.2.1.-" evidence="4"/>
<reference evidence="4 5" key="1">
    <citation type="submission" date="2023-07" db="EMBL/GenBank/DDBJ databases">
        <title>Sequencing the genomes of 1000 actinobacteria strains.</title>
        <authorList>
            <person name="Klenk H.-P."/>
        </authorList>
    </citation>
    <scope>NUCLEOTIDE SEQUENCE [LARGE SCALE GENOMIC DNA]</scope>
    <source>
        <strain evidence="4 5">DSM 45805</strain>
    </source>
</reference>
<evidence type="ECO:0000313" key="4">
    <source>
        <dbReference type="EMBL" id="MDQ0382295.1"/>
    </source>
</evidence>
<evidence type="ECO:0000256" key="1">
    <source>
        <dbReference type="SAM" id="MobiDB-lite"/>
    </source>
</evidence>
<feature type="region of interest" description="Disordered" evidence="1">
    <location>
        <begin position="321"/>
        <end position="340"/>
    </location>
</feature>
<dbReference type="CDD" id="cd12119">
    <property type="entry name" value="ttLC_FACS_AlkK_like"/>
    <property type="match status" value="1"/>
</dbReference>
<name>A0ABU0F3Y0_9PSEU</name>
<dbReference type="PROSITE" id="PS00455">
    <property type="entry name" value="AMP_BINDING"/>
    <property type="match status" value="1"/>
</dbReference>
<dbReference type="InterPro" id="IPR020845">
    <property type="entry name" value="AMP-binding_CS"/>
</dbReference>
<evidence type="ECO:0000259" key="3">
    <source>
        <dbReference type="Pfam" id="PF13193"/>
    </source>
</evidence>
<dbReference type="Gene3D" id="3.30.300.30">
    <property type="match status" value="1"/>
</dbReference>
<evidence type="ECO:0000259" key="2">
    <source>
        <dbReference type="Pfam" id="PF00501"/>
    </source>
</evidence>
<proteinExistence type="predicted"/>
<dbReference type="SUPFAM" id="SSF56801">
    <property type="entry name" value="Acetyl-CoA synthetase-like"/>
    <property type="match status" value="1"/>
</dbReference>
<dbReference type="NCBIfam" id="NF004837">
    <property type="entry name" value="PRK06187.1"/>
    <property type="match status" value="1"/>
</dbReference>
<accession>A0ABU0F3Y0</accession>
<dbReference type="Proteomes" id="UP001229651">
    <property type="component" value="Unassembled WGS sequence"/>
</dbReference>
<dbReference type="PANTHER" id="PTHR43767">
    <property type="entry name" value="LONG-CHAIN-FATTY-ACID--COA LIGASE"/>
    <property type="match status" value="1"/>
</dbReference>
<dbReference type="InterPro" id="IPR025110">
    <property type="entry name" value="AMP-bd_C"/>
</dbReference>
<sequence>MSTPLLVTDFLHRAREFFPGREIVQYRGGETAHRYTYRDYHDRVLRLAGALRELGIRPGDRVATLAWNHHRHLELYLAVPLAGAVLHTVNLRLEPGEIAYILGHADDRVVVADTSLLAALEQARADRPDMLVVGTDGAGPGVLDYEALIEAAPPLTDPPPVAEDDLAALCYTSGTTGFPKGVGYSHRALYLHTFAACLADGHAISERDTVLHVVPMFHANAWGIPFAALMSGASQVLPGPHPAPADLARIIATERVTYTGMVPTVAVDLMREATAAGTGLDSLRALVLGGSPPSEDLVRELEERLRVPVFQGWGMTEVSPMGTFSRPLPSSEHDATARRRQIRKQGRLLPGLRWRLVGDEGRDQPHDGVARGELLVRGPWVASAYFRDEHPECFTDGWLRTGDIATIDPDGYLEIVDRAKDLIKSGGEWISSLALEQALVAHPAVGEAAVVAVAHERWQERPFALVVPAPDAVAEPADLLAWLRERVPRWWLPDRIAVVDALPRTSVGKIDKRALRDQVAGGLFDEVRGRT</sequence>
<evidence type="ECO:0000313" key="5">
    <source>
        <dbReference type="Proteomes" id="UP001229651"/>
    </source>
</evidence>
<dbReference type="InterPro" id="IPR042099">
    <property type="entry name" value="ANL_N_sf"/>
</dbReference>
<keyword evidence="4" id="KW-0436">Ligase</keyword>
<organism evidence="4 5">
    <name type="scientific">Amycolatopsis thermophila</name>
    <dbReference type="NCBI Taxonomy" id="206084"/>
    <lineage>
        <taxon>Bacteria</taxon>
        <taxon>Bacillati</taxon>
        <taxon>Actinomycetota</taxon>
        <taxon>Actinomycetes</taxon>
        <taxon>Pseudonocardiales</taxon>
        <taxon>Pseudonocardiaceae</taxon>
        <taxon>Amycolatopsis</taxon>
    </lineage>
</organism>
<dbReference type="InterPro" id="IPR000873">
    <property type="entry name" value="AMP-dep_synth/lig_dom"/>
</dbReference>
<dbReference type="Pfam" id="PF00501">
    <property type="entry name" value="AMP-binding"/>
    <property type="match status" value="1"/>
</dbReference>
<gene>
    <name evidence="4" type="ORF">FB470_006289</name>
</gene>